<proteinExistence type="predicted"/>
<dbReference type="EMBL" id="JACAZF010000005">
    <property type="protein sequence ID" value="KAF7303861.1"/>
    <property type="molecule type" value="Genomic_DNA"/>
</dbReference>
<evidence type="ECO:0000313" key="7">
    <source>
        <dbReference type="EMBL" id="KAF7303861.1"/>
    </source>
</evidence>
<dbReference type="InterPro" id="IPR011701">
    <property type="entry name" value="MFS"/>
</dbReference>
<dbReference type="InterPro" id="IPR051068">
    <property type="entry name" value="MFS_Domain-Containing_Protein"/>
</dbReference>
<dbReference type="PANTHER" id="PTHR23510">
    <property type="entry name" value="INNER MEMBRANE TRANSPORT PROTEIN YAJR"/>
    <property type="match status" value="1"/>
</dbReference>
<keyword evidence="2 6" id="KW-0812">Transmembrane</keyword>
<feature type="transmembrane region" description="Helical" evidence="6">
    <location>
        <begin position="193"/>
        <end position="216"/>
    </location>
</feature>
<feature type="transmembrane region" description="Helical" evidence="6">
    <location>
        <begin position="127"/>
        <end position="149"/>
    </location>
</feature>
<feature type="transmembrane region" description="Helical" evidence="6">
    <location>
        <begin position="29"/>
        <end position="49"/>
    </location>
</feature>
<feature type="transmembrane region" description="Helical" evidence="6">
    <location>
        <begin position="267"/>
        <end position="290"/>
    </location>
</feature>
<feature type="region of interest" description="Disordered" evidence="5">
    <location>
        <begin position="602"/>
        <end position="623"/>
    </location>
</feature>
<feature type="transmembrane region" description="Helical" evidence="6">
    <location>
        <begin position="61"/>
        <end position="79"/>
    </location>
</feature>
<dbReference type="GeneID" id="59345428"/>
<keyword evidence="3 6" id="KW-1133">Transmembrane helix</keyword>
<comment type="caution">
    <text evidence="7">The sequence shown here is derived from an EMBL/GenBank/DDBJ whole genome shotgun (WGS) entry which is preliminary data.</text>
</comment>
<reference evidence="7" key="1">
    <citation type="submission" date="2020-05" db="EMBL/GenBank/DDBJ databases">
        <title>Mycena genomes resolve the evolution of fungal bioluminescence.</title>
        <authorList>
            <person name="Tsai I.J."/>
        </authorList>
    </citation>
    <scope>NUCLEOTIDE SEQUENCE</scope>
    <source>
        <strain evidence="7">171206Taipei</strain>
    </source>
</reference>
<name>A0A8H6SQY9_9AGAR</name>
<evidence type="ECO:0000256" key="2">
    <source>
        <dbReference type="ARBA" id="ARBA00022692"/>
    </source>
</evidence>
<protein>
    <recommendedName>
        <fullName evidence="9">MFS general substrate transporter</fullName>
    </recommendedName>
</protein>
<dbReference type="Gene3D" id="1.20.1250.20">
    <property type="entry name" value="MFS general substrate transporter like domains"/>
    <property type="match status" value="2"/>
</dbReference>
<feature type="transmembrane region" description="Helical" evidence="6">
    <location>
        <begin position="236"/>
        <end position="255"/>
    </location>
</feature>
<organism evidence="7 8">
    <name type="scientific">Mycena indigotica</name>
    <dbReference type="NCBI Taxonomy" id="2126181"/>
    <lineage>
        <taxon>Eukaryota</taxon>
        <taxon>Fungi</taxon>
        <taxon>Dikarya</taxon>
        <taxon>Basidiomycota</taxon>
        <taxon>Agaricomycotina</taxon>
        <taxon>Agaricomycetes</taxon>
        <taxon>Agaricomycetidae</taxon>
        <taxon>Agaricales</taxon>
        <taxon>Marasmiineae</taxon>
        <taxon>Mycenaceae</taxon>
        <taxon>Mycena</taxon>
    </lineage>
</organism>
<accession>A0A8H6SQY9</accession>
<dbReference type="GO" id="GO:0016020">
    <property type="term" value="C:membrane"/>
    <property type="evidence" value="ECO:0007669"/>
    <property type="project" value="UniProtKB-SubCell"/>
</dbReference>
<dbReference type="RefSeq" id="XP_037220833.1">
    <property type="nucleotide sequence ID" value="XM_037362912.1"/>
</dbReference>
<evidence type="ECO:0000256" key="5">
    <source>
        <dbReference type="SAM" id="MobiDB-lite"/>
    </source>
</evidence>
<comment type="subcellular location">
    <subcellularLocation>
        <location evidence="1">Membrane</location>
        <topology evidence="1">Multi-pass membrane protein</topology>
    </subcellularLocation>
</comment>
<feature type="transmembrane region" description="Helical" evidence="6">
    <location>
        <begin position="363"/>
        <end position="382"/>
    </location>
</feature>
<dbReference type="OrthoDB" id="2015447at2759"/>
<feature type="transmembrane region" description="Helical" evidence="6">
    <location>
        <begin position="85"/>
        <end position="106"/>
    </location>
</feature>
<keyword evidence="4 6" id="KW-0472">Membrane</keyword>
<dbReference type="Proteomes" id="UP000636479">
    <property type="component" value="Unassembled WGS sequence"/>
</dbReference>
<dbReference type="PANTHER" id="PTHR23510:SF64">
    <property type="entry name" value="INNER MEMBRANE TRANSPORT PROTEIN YAJR"/>
    <property type="match status" value="1"/>
</dbReference>
<dbReference type="InterPro" id="IPR036259">
    <property type="entry name" value="MFS_trans_sf"/>
</dbReference>
<feature type="transmembrane region" description="Helical" evidence="6">
    <location>
        <begin position="465"/>
        <end position="492"/>
    </location>
</feature>
<feature type="transmembrane region" description="Helical" evidence="6">
    <location>
        <begin position="296"/>
        <end position="320"/>
    </location>
</feature>
<evidence type="ECO:0000313" key="8">
    <source>
        <dbReference type="Proteomes" id="UP000636479"/>
    </source>
</evidence>
<evidence type="ECO:0000256" key="3">
    <source>
        <dbReference type="ARBA" id="ARBA00022989"/>
    </source>
</evidence>
<feature type="transmembrane region" description="Helical" evidence="6">
    <location>
        <begin position="575"/>
        <end position="595"/>
    </location>
</feature>
<sequence length="623" mass="66775">MVGCSALLQFSAYSTVSSASVYANYLGGSSVFGGLTIGIPNVLSGIVLIPITKLDQGRYTGPLRVICAALVVGSGLHALAYRAHFLYLILIGRMISGIGYTGFMYARRYCTDPRLVGIRRRTMLASWLVIGQSFGLSAGPFVCGLLYKIGFSNDIFNGLTSPGWIAAFNLPREEAFELAPSNPTDSAPPTSQSLSNIQMSIVLFICYASGACFFILGSFESAIPVYPASAYKFSPFAAGNFIALGELATFPFLLLNVRYAPRYQDRLTLAVGSIIGGCGLLLAFILVLTLPHVPIGAFYVCWFLVALGFSLASTCTLSLLSKRLPDLGVWNRRMSLAIQYSNFVGRVSGAIFGGAAMDIGMQRYLGALLGLLASGGVVYCMLWKELKYCGSGPLLVSNYFSFPLMDQGTTPLKFPRLVSLLLAGAWGAISLGIAINAYVKQHDDKQQALSEARGPVKVHLNTSDLFASGTVVTVVCGIIMVLCFVFTGVLLLDSNARSSIATRSLPIQFVSLGFLAVWLFASQIAVSNIIVMRSIKVSASIDGISVPDSVLKTVERALGAKTAYKGYDYLKLLAILPWFTVVFTLAAAVVSFMAFSRRTNRSSEKYPPALPSKEVPPQPSSSA</sequence>
<evidence type="ECO:0008006" key="9">
    <source>
        <dbReference type="Google" id="ProtNLM"/>
    </source>
</evidence>
<feature type="transmembrane region" description="Helical" evidence="6">
    <location>
        <begin position="417"/>
        <end position="439"/>
    </location>
</feature>
<dbReference type="GO" id="GO:0022857">
    <property type="term" value="F:transmembrane transporter activity"/>
    <property type="evidence" value="ECO:0007669"/>
    <property type="project" value="InterPro"/>
</dbReference>
<feature type="transmembrane region" description="Helical" evidence="6">
    <location>
        <begin position="504"/>
        <end position="526"/>
    </location>
</feature>
<keyword evidence="8" id="KW-1185">Reference proteome</keyword>
<feature type="compositionally biased region" description="Pro residues" evidence="5">
    <location>
        <begin position="608"/>
        <end position="623"/>
    </location>
</feature>
<dbReference type="Pfam" id="PF07690">
    <property type="entry name" value="MFS_1"/>
    <property type="match status" value="1"/>
</dbReference>
<evidence type="ECO:0000256" key="4">
    <source>
        <dbReference type="ARBA" id="ARBA00023136"/>
    </source>
</evidence>
<evidence type="ECO:0000256" key="6">
    <source>
        <dbReference type="SAM" id="Phobius"/>
    </source>
</evidence>
<feature type="transmembrane region" description="Helical" evidence="6">
    <location>
        <begin position="340"/>
        <end position="357"/>
    </location>
</feature>
<dbReference type="SUPFAM" id="SSF103473">
    <property type="entry name" value="MFS general substrate transporter"/>
    <property type="match status" value="1"/>
</dbReference>
<dbReference type="AlphaFoldDB" id="A0A8H6SQY9"/>
<gene>
    <name evidence="7" type="ORF">MIND_00616000</name>
</gene>
<evidence type="ECO:0000256" key="1">
    <source>
        <dbReference type="ARBA" id="ARBA00004141"/>
    </source>
</evidence>